<name>K0T469_THAOC</name>
<dbReference type="AlphaFoldDB" id="K0T469"/>
<organism evidence="2 3">
    <name type="scientific">Thalassiosira oceanica</name>
    <name type="common">Marine diatom</name>
    <dbReference type="NCBI Taxonomy" id="159749"/>
    <lineage>
        <taxon>Eukaryota</taxon>
        <taxon>Sar</taxon>
        <taxon>Stramenopiles</taxon>
        <taxon>Ochrophyta</taxon>
        <taxon>Bacillariophyta</taxon>
        <taxon>Coscinodiscophyceae</taxon>
        <taxon>Thalassiosirophycidae</taxon>
        <taxon>Thalassiosirales</taxon>
        <taxon>Thalassiosiraceae</taxon>
        <taxon>Thalassiosira</taxon>
    </lineage>
</organism>
<dbReference type="Proteomes" id="UP000266841">
    <property type="component" value="Unassembled WGS sequence"/>
</dbReference>
<proteinExistence type="predicted"/>
<evidence type="ECO:0000313" key="3">
    <source>
        <dbReference type="Proteomes" id="UP000266841"/>
    </source>
</evidence>
<dbReference type="EMBL" id="AGNL01011960">
    <property type="protein sequence ID" value="EJK68141.1"/>
    <property type="molecule type" value="Genomic_DNA"/>
</dbReference>
<protein>
    <submittedName>
        <fullName evidence="2">Uncharacterized protein</fullName>
    </submittedName>
</protein>
<feature type="region of interest" description="Disordered" evidence="1">
    <location>
        <begin position="129"/>
        <end position="201"/>
    </location>
</feature>
<feature type="region of interest" description="Disordered" evidence="1">
    <location>
        <begin position="375"/>
        <end position="433"/>
    </location>
</feature>
<sequence length="433" mass="48341">MTSMGHFSAATQSSTSFETSDDISYAPGVALSDSSCNFESRSKVRQGIGPSLSMSSKHRSLQYRSRVSVASLVLLVSDTDSIDQVRQNEGGEGAMAAAFARGSLVVVTVRTADFTRVAACRHSPRCFFASSSSPPPHDAGTAKRRRTLVGGRSHRKWKKRIIQQEKSGHPGATSSDEQCEDGVSNAKDRVSGDGEEEVHWTNENHPNYSFVGRNLLKERYILEQSIRYPRTLAGWKIALSRAWEKYLWTHEGFLIAEKRRDVRGNILPDDEKMEDDGDGVASTVQDRAAEAASQVSSNVQKNVETLKDEAPKLLKMGQQLTGISTKEQLREWASDQLKLATECLGEFMNGYRKGRDDEVDRMLHKYFQEIEDITPKEDGGQSVLEMESDENNGAGPVAEPTRRSKRRKWGRHARRRGKMADNVQVKRNLTQTE</sequence>
<feature type="compositionally biased region" description="Basic and acidic residues" evidence="1">
    <location>
        <begin position="186"/>
        <end position="201"/>
    </location>
</feature>
<reference evidence="2 3" key="1">
    <citation type="journal article" date="2012" name="Genome Biol.">
        <title>Genome and low-iron response of an oceanic diatom adapted to chronic iron limitation.</title>
        <authorList>
            <person name="Lommer M."/>
            <person name="Specht M."/>
            <person name="Roy A.S."/>
            <person name="Kraemer L."/>
            <person name="Andreson R."/>
            <person name="Gutowska M.A."/>
            <person name="Wolf J."/>
            <person name="Bergner S.V."/>
            <person name="Schilhabel M.B."/>
            <person name="Klostermeier U.C."/>
            <person name="Beiko R.G."/>
            <person name="Rosenstiel P."/>
            <person name="Hippler M."/>
            <person name="Laroche J."/>
        </authorList>
    </citation>
    <scope>NUCLEOTIDE SEQUENCE [LARGE SCALE GENOMIC DNA]</scope>
    <source>
        <strain evidence="2 3">CCMP1005</strain>
    </source>
</reference>
<feature type="compositionally biased region" description="Basic residues" evidence="1">
    <location>
        <begin position="403"/>
        <end position="417"/>
    </location>
</feature>
<evidence type="ECO:0000256" key="1">
    <source>
        <dbReference type="SAM" id="MobiDB-lite"/>
    </source>
</evidence>
<comment type="caution">
    <text evidence="2">The sequence shown here is derived from an EMBL/GenBank/DDBJ whole genome shotgun (WGS) entry which is preliminary data.</text>
</comment>
<accession>K0T469</accession>
<dbReference type="OrthoDB" id="48318at2759"/>
<feature type="compositionally biased region" description="Basic residues" evidence="1">
    <location>
        <begin position="142"/>
        <end position="161"/>
    </location>
</feature>
<gene>
    <name evidence="2" type="ORF">THAOC_10706</name>
</gene>
<keyword evidence="3" id="KW-1185">Reference proteome</keyword>
<dbReference type="eggNOG" id="ENOG502QYMD">
    <property type="taxonomic scope" value="Eukaryota"/>
</dbReference>
<evidence type="ECO:0000313" key="2">
    <source>
        <dbReference type="EMBL" id="EJK68141.1"/>
    </source>
</evidence>